<protein>
    <submittedName>
        <fullName evidence="1">Uncharacterized protein</fullName>
    </submittedName>
</protein>
<accession>A0A8S5MJT6</accession>
<dbReference type="EMBL" id="BK014916">
    <property type="protein sequence ID" value="DAD82319.1"/>
    <property type="molecule type" value="Genomic_DNA"/>
</dbReference>
<evidence type="ECO:0000313" key="1">
    <source>
        <dbReference type="EMBL" id="DAD82319.1"/>
    </source>
</evidence>
<organism evidence="1">
    <name type="scientific">CrAss-like virus sp. ctcfK29</name>
    <dbReference type="NCBI Taxonomy" id="2826827"/>
    <lineage>
        <taxon>Viruses</taxon>
        <taxon>Duplodnaviria</taxon>
        <taxon>Heunggongvirae</taxon>
        <taxon>Uroviricota</taxon>
        <taxon>Caudoviricetes</taxon>
        <taxon>Crassvirales</taxon>
    </lineage>
</organism>
<name>A0A8S5MJT6_9CAUD</name>
<reference evidence="1" key="1">
    <citation type="journal article" date="2021" name="Proc. Natl. Acad. Sci. U.S.A.">
        <title>A Catalog of Tens of Thousands of Viruses from Human Metagenomes Reveals Hidden Associations with Chronic Diseases.</title>
        <authorList>
            <person name="Tisza M.J."/>
            <person name="Buck C.B."/>
        </authorList>
    </citation>
    <scope>NUCLEOTIDE SEQUENCE</scope>
    <source>
        <strain evidence="1">CtcfK29</strain>
    </source>
</reference>
<sequence length="72" mass="8092">MHLPKNAVLENFSQEEILILSYIVGQAATGSLPIVGQQGIKTMEKAVKYIDCQCPLKDSFYNHVLSIYCEFL</sequence>
<proteinExistence type="predicted"/>